<dbReference type="PANTHER" id="PTHR24201:SF14">
    <property type="entry name" value="CYCLIN-DEPENDENT KINASE 4 INHIBITOR C-LIKE"/>
    <property type="match status" value="1"/>
</dbReference>
<dbReference type="Gene3D" id="1.25.40.20">
    <property type="entry name" value="Ankyrin repeat-containing domain"/>
    <property type="match status" value="1"/>
</dbReference>
<keyword evidence="1" id="KW-0677">Repeat</keyword>
<organism evidence="4 5">
    <name type="scientific">Seriola lalandi dorsalis</name>
    <dbReference type="NCBI Taxonomy" id="1841481"/>
    <lineage>
        <taxon>Eukaryota</taxon>
        <taxon>Metazoa</taxon>
        <taxon>Chordata</taxon>
        <taxon>Craniata</taxon>
        <taxon>Vertebrata</taxon>
        <taxon>Euteleostomi</taxon>
        <taxon>Actinopterygii</taxon>
        <taxon>Neopterygii</taxon>
        <taxon>Teleostei</taxon>
        <taxon>Neoteleostei</taxon>
        <taxon>Acanthomorphata</taxon>
        <taxon>Carangaria</taxon>
        <taxon>Carangiformes</taxon>
        <taxon>Carangidae</taxon>
        <taxon>Seriola</taxon>
    </lineage>
</organism>
<dbReference type="GO" id="GO:0005634">
    <property type="term" value="C:nucleus"/>
    <property type="evidence" value="ECO:0007669"/>
    <property type="project" value="TreeGrafter"/>
</dbReference>
<dbReference type="STRING" id="1841481.ENSSLDP00000006324"/>
<dbReference type="Pfam" id="PF12796">
    <property type="entry name" value="Ank_2"/>
    <property type="match status" value="1"/>
</dbReference>
<dbReference type="Ensembl" id="ENSSLDT00000006539.1">
    <property type="protein sequence ID" value="ENSSLDP00000006324.1"/>
    <property type="gene ID" value="ENSSLDG00000004797.1"/>
</dbReference>
<name>A0A3B4WNK9_SERLL</name>
<evidence type="ECO:0000256" key="3">
    <source>
        <dbReference type="PROSITE-ProRule" id="PRU00023"/>
    </source>
</evidence>
<dbReference type="Proteomes" id="UP000261360">
    <property type="component" value="Unplaced"/>
</dbReference>
<evidence type="ECO:0000256" key="1">
    <source>
        <dbReference type="ARBA" id="ARBA00022737"/>
    </source>
</evidence>
<dbReference type="InterPro" id="IPR036770">
    <property type="entry name" value="Ankyrin_rpt-contain_sf"/>
</dbReference>
<dbReference type="PROSITE" id="PS50297">
    <property type="entry name" value="ANK_REP_REGION"/>
    <property type="match status" value="1"/>
</dbReference>
<evidence type="ECO:0000313" key="4">
    <source>
        <dbReference type="Ensembl" id="ENSSLDP00000006324.1"/>
    </source>
</evidence>
<dbReference type="GeneTree" id="ENSGT00940000160194"/>
<evidence type="ECO:0000313" key="5">
    <source>
        <dbReference type="Proteomes" id="UP000261360"/>
    </source>
</evidence>
<dbReference type="SMART" id="SM00248">
    <property type="entry name" value="ANK"/>
    <property type="match status" value="3"/>
</dbReference>
<dbReference type="PROSITE" id="PS50088">
    <property type="entry name" value="ANK_REPEAT"/>
    <property type="match status" value="1"/>
</dbReference>
<dbReference type="SUPFAM" id="SSF48403">
    <property type="entry name" value="Ankyrin repeat"/>
    <property type="match status" value="1"/>
</dbReference>
<sequence length="135" mass="14236">MVLLTNKLCSASARGDLAGVKLLLQGGANVNGFNEFNRTALQVVMLGSTAVAKALLEVGANPNIRDPACSLTVMHDAAREGFVDTVRVLMDHGANINLVDKNGNLPLHLAAREGPLKALPRSCCNVFTQGDRRGS</sequence>
<evidence type="ECO:0000256" key="2">
    <source>
        <dbReference type="ARBA" id="ARBA00023043"/>
    </source>
</evidence>
<dbReference type="InterPro" id="IPR050776">
    <property type="entry name" value="Ank_Repeat/CDKN_Inhibitor"/>
</dbReference>
<protein>
    <submittedName>
        <fullName evidence="4">Cyclin-dependent kinase inhibitor 2C (p18, inhibits CDK4)</fullName>
    </submittedName>
</protein>
<feature type="repeat" description="ANK" evidence="3">
    <location>
        <begin position="69"/>
        <end position="101"/>
    </location>
</feature>
<dbReference type="PANTHER" id="PTHR24201">
    <property type="entry name" value="ANK_REP_REGION DOMAIN-CONTAINING PROTEIN"/>
    <property type="match status" value="1"/>
</dbReference>
<proteinExistence type="predicted"/>
<accession>A0A3B4WNK9</accession>
<dbReference type="InterPro" id="IPR002110">
    <property type="entry name" value="Ankyrin_rpt"/>
</dbReference>
<dbReference type="AlphaFoldDB" id="A0A3B4WNK9"/>
<reference evidence="4" key="2">
    <citation type="submission" date="2025-09" db="UniProtKB">
        <authorList>
            <consortium name="Ensembl"/>
        </authorList>
    </citation>
    <scope>IDENTIFICATION</scope>
</reference>
<keyword evidence="2 3" id="KW-0040">ANK repeat</keyword>
<reference evidence="4" key="1">
    <citation type="submission" date="2025-08" db="UniProtKB">
        <authorList>
            <consortium name="Ensembl"/>
        </authorList>
    </citation>
    <scope>IDENTIFICATION</scope>
</reference>
<keyword evidence="5" id="KW-1185">Reference proteome</keyword>